<sequence>MERQRLNKDHLNPATFWDVDINLLDAEKDRDFIIVRVLERGTDPEIGLIELIYLQRDHLGIGKKDP</sequence>
<evidence type="ECO:0000313" key="3">
    <source>
        <dbReference type="Proteomes" id="UP000502928"/>
    </source>
</evidence>
<feature type="domain" description="DUF6922" evidence="1">
    <location>
        <begin position="11"/>
        <end position="53"/>
    </location>
</feature>
<dbReference type="RefSeq" id="WP_166247263.1">
    <property type="nucleotide sequence ID" value="NZ_CP049616.1"/>
</dbReference>
<name>A0A6G7IYA8_9FLAO</name>
<dbReference type="AlphaFoldDB" id="A0A6G7IYA8"/>
<dbReference type="KEGG" id="mut:GVT53_02475"/>
<evidence type="ECO:0000313" key="2">
    <source>
        <dbReference type="EMBL" id="QII43593.1"/>
    </source>
</evidence>
<keyword evidence="3" id="KW-1185">Reference proteome</keyword>
<dbReference type="InterPro" id="IPR053830">
    <property type="entry name" value="DUF6922"/>
</dbReference>
<organism evidence="2 3">
    <name type="scientific">Flagellimonas oceani</name>
    <dbReference type="NCBI Taxonomy" id="2698672"/>
    <lineage>
        <taxon>Bacteria</taxon>
        <taxon>Pseudomonadati</taxon>
        <taxon>Bacteroidota</taxon>
        <taxon>Flavobacteriia</taxon>
        <taxon>Flavobacteriales</taxon>
        <taxon>Flavobacteriaceae</taxon>
        <taxon>Flagellimonas</taxon>
    </lineage>
</organism>
<proteinExistence type="predicted"/>
<evidence type="ECO:0000259" key="1">
    <source>
        <dbReference type="Pfam" id="PF21956"/>
    </source>
</evidence>
<accession>A0A6G7IYA8</accession>
<protein>
    <recommendedName>
        <fullName evidence="1">DUF6922 domain-containing protein</fullName>
    </recommendedName>
</protein>
<gene>
    <name evidence="2" type="ORF">GVT53_02475</name>
</gene>
<dbReference type="Proteomes" id="UP000502928">
    <property type="component" value="Chromosome"/>
</dbReference>
<dbReference type="Pfam" id="PF21956">
    <property type="entry name" value="DUF6922"/>
    <property type="match status" value="1"/>
</dbReference>
<reference evidence="2 3" key="1">
    <citation type="submission" date="2020-02" db="EMBL/GenBank/DDBJ databases">
        <title>Complete genome of Muricauda sp. 501str8.</title>
        <authorList>
            <person name="Dong B."/>
            <person name="Zhu S."/>
            <person name="Yang J."/>
            <person name="Chen J."/>
        </authorList>
    </citation>
    <scope>NUCLEOTIDE SEQUENCE [LARGE SCALE GENOMIC DNA]</scope>
    <source>
        <strain evidence="2 3">501str8</strain>
    </source>
</reference>
<dbReference type="EMBL" id="CP049616">
    <property type="protein sequence ID" value="QII43593.1"/>
    <property type="molecule type" value="Genomic_DNA"/>
</dbReference>